<proteinExistence type="predicted"/>
<reference evidence="2" key="1">
    <citation type="journal article" date="2019" name="Int. J. Syst. Evol. Microbiol.">
        <title>The Global Catalogue of Microorganisms (GCM) 10K type strain sequencing project: providing services to taxonomists for standard genome sequencing and annotation.</title>
        <authorList>
            <consortium name="The Broad Institute Genomics Platform"/>
            <consortium name="The Broad Institute Genome Sequencing Center for Infectious Disease"/>
            <person name="Wu L."/>
            <person name="Ma J."/>
        </authorList>
    </citation>
    <scope>NUCLEOTIDE SEQUENCE [LARGE SCALE GENOMIC DNA]</scope>
    <source>
        <strain evidence="2">CCUG 56029</strain>
    </source>
</reference>
<sequence>MTVLDKPSSKRPVTFDIQIPADGPRESDFESVASMFAHAEHKKLVLDTPWRRVMSVFGLFYIPNKK</sequence>
<organism evidence="1 2">
    <name type="scientific">Deinococcus navajonensis</name>
    <dbReference type="NCBI Taxonomy" id="309884"/>
    <lineage>
        <taxon>Bacteria</taxon>
        <taxon>Thermotogati</taxon>
        <taxon>Deinococcota</taxon>
        <taxon>Deinococci</taxon>
        <taxon>Deinococcales</taxon>
        <taxon>Deinococcaceae</taxon>
        <taxon>Deinococcus</taxon>
    </lineage>
</organism>
<accession>A0ABV8XPM9</accession>
<gene>
    <name evidence="1" type="ORF">ACFOZ9_08685</name>
</gene>
<dbReference type="RefSeq" id="WP_380038596.1">
    <property type="nucleotide sequence ID" value="NZ_JBHSEH010000007.1"/>
</dbReference>
<evidence type="ECO:0000313" key="2">
    <source>
        <dbReference type="Proteomes" id="UP001595998"/>
    </source>
</evidence>
<evidence type="ECO:0000313" key="1">
    <source>
        <dbReference type="EMBL" id="MFC4426290.1"/>
    </source>
</evidence>
<name>A0ABV8XPM9_9DEIO</name>
<protein>
    <submittedName>
        <fullName evidence="1">Uncharacterized protein</fullName>
    </submittedName>
</protein>
<keyword evidence="2" id="KW-1185">Reference proteome</keyword>
<dbReference type="Proteomes" id="UP001595998">
    <property type="component" value="Unassembled WGS sequence"/>
</dbReference>
<dbReference type="EMBL" id="JBHSEH010000007">
    <property type="protein sequence ID" value="MFC4426290.1"/>
    <property type="molecule type" value="Genomic_DNA"/>
</dbReference>
<comment type="caution">
    <text evidence="1">The sequence shown here is derived from an EMBL/GenBank/DDBJ whole genome shotgun (WGS) entry which is preliminary data.</text>
</comment>